<evidence type="ECO:0000256" key="5">
    <source>
        <dbReference type="SAM" id="Phobius"/>
    </source>
</evidence>
<dbReference type="EMBL" id="JAJVCN010000002">
    <property type="protein sequence ID" value="MCE7005035.1"/>
    <property type="molecule type" value="Genomic_DNA"/>
</dbReference>
<accession>A0ABS8ZDU4</accession>
<evidence type="ECO:0000259" key="7">
    <source>
        <dbReference type="Pfam" id="PF04234"/>
    </source>
</evidence>
<dbReference type="InterPro" id="IPR007348">
    <property type="entry name" value="CopC_dom"/>
</dbReference>
<evidence type="ECO:0000313" key="9">
    <source>
        <dbReference type="Proteomes" id="UP001521150"/>
    </source>
</evidence>
<dbReference type="InterPro" id="IPR032694">
    <property type="entry name" value="CopC/D"/>
</dbReference>
<feature type="signal peptide" evidence="6">
    <location>
        <begin position="1"/>
        <end position="24"/>
    </location>
</feature>
<comment type="caution">
    <text evidence="8">The sequence shown here is derived from an EMBL/GenBank/DDBJ whole genome shotgun (WGS) entry which is preliminary data.</text>
</comment>
<sequence length="184" mass="18975">MRRFVAASVLAGLAFVGLATPALAHNSLVDSNPKDKVSLATGPQTIQLTFDQPVQDGDGINTISVMDPQGNHWEAAPPQVNSTVVSAPLRPLGPSGVYRIAWRVLSADGHPVKGELSFTLTTAGNGTPLPADELAKFNNGASVSAPGEAESGGIPTWVWIVGAVLVLGIGIVFALRMGGKEDDA</sequence>
<evidence type="ECO:0000256" key="3">
    <source>
        <dbReference type="ARBA" id="ARBA00022729"/>
    </source>
</evidence>
<keyword evidence="4" id="KW-0186">Copper</keyword>
<name>A0ABS8ZDU4_9PSEU</name>
<dbReference type="SUPFAM" id="SSF81296">
    <property type="entry name" value="E set domains"/>
    <property type="match status" value="1"/>
</dbReference>
<keyword evidence="5" id="KW-0812">Transmembrane</keyword>
<dbReference type="Gene3D" id="2.60.40.1220">
    <property type="match status" value="1"/>
</dbReference>
<dbReference type="PANTHER" id="PTHR34820">
    <property type="entry name" value="INNER MEMBRANE PROTEIN YEBZ"/>
    <property type="match status" value="1"/>
</dbReference>
<dbReference type="RefSeq" id="WP_233726646.1">
    <property type="nucleotide sequence ID" value="NZ_JAJVCN010000002.1"/>
</dbReference>
<dbReference type="InterPro" id="IPR014756">
    <property type="entry name" value="Ig_E-set"/>
</dbReference>
<dbReference type="InterPro" id="IPR014755">
    <property type="entry name" value="Cu-Rt/internalin_Ig-like"/>
</dbReference>
<evidence type="ECO:0000313" key="8">
    <source>
        <dbReference type="EMBL" id="MCE7005035.1"/>
    </source>
</evidence>
<evidence type="ECO:0000256" key="6">
    <source>
        <dbReference type="SAM" id="SignalP"/>
    </source>
</evidence>
<keyword evidence="5" id="KW-0472">Membrane</keyword>
<dbReference type="Pfam" id="PF04234">
    <property type="entry name" value="CopC"/>
    <property type="match status" value="1"/>
</dbReference>
<dbReference type="Proteomes" id="UP001521150">
    <property type="component" value="Unassembled WGS sequence"/>
</dbReference>
<keyword evidence="9" id="KW-1185">Reference proteome</keyword>
<evidence type="ECO:0000256" key="4">
    <source>
        <dbReference type="ARBA" id="ARBA00023008"/>
    </source>
</evidence>
<protein>
    <submittedName>
        <fullName evidence="8">Copper resistance protein CopC</fullName>
    </submittedName>
</protein>
<feature type="domain" description="CopC" evidence="7">
    <location>
        <begin position="25"/>
        <end position="120"/>
    </location>
</feature>
<keyword evidence="5" id="KW-1133">Transmembrane helix</keyword>
<reference evidence="8 9" key="1">
    <citation type="submission" date="2021-12" db="EMBL/GenBank/DDBJ databases">
        <title>Genome sequence of Kibdelosporangium philippinense ATCC 49844.</title>
        <authorList>
            <person name="Fedorov E.A."/>
            <person name="Omeragic M."/>
            <person name="Shalygina K.F."/>
            <person name="Maclea K.S."/>
        </authorList>
    </citation>
    <scope>NUCLEOTIDE SEQUENCE [LARGE SCALE GENOMIC DNA]</scope>
    <source>
        <strain evidence="8 9">ATCC 49844</strain>
    </source>
</reference>
<gene>
    <name evidence="8" type="ORF">LWC34_19700</name>
</gene>
<comment type="subcellular location">
    <subcellularLocation>
        <location evidence="1">Cell envelope</location>
    </subcellularLocation>
</comment>
<evidence type="ECO:0000256" key="2">
    <source>
        <dbReference type="ARBA" id="ARBA00022723"/>
    </source>
</evidence>
<evidence type="ECO:0000256" key="1">
    <source>
        <dbReference type="ARBA" id="ARBA00004196"/>
    </source>
</evidence>
<dbReference type="PANTHER" id="PTHR34820:SF4">
    <property type="entry name" value="INNER MEMBRANE PROTEIN YEBZ"/>
    <property type="match status" value="1"/>
</dbReference>
<organism evidence="8 9">
    <name type="scientific">Kibdelosporangium philippinense</name>
    <dbReference type="NCBI Taxonomy" id="211113"/>
    <lineage>
        <taxon>Bacteria</taxon>
        <taxon>Bacillati</taxon>
        <taxon>Actinomycetota</taxon>
        <taxon>Actinomycetes</taxon>
        <taxon>Pseudonocardiales</taxon>
        <taxon>Pseudonocardiaceae</taxon>
        <taxon>Kibdelosporangium</taxon>
    </lineage>
</organism>
<feature type="transmembrane region" description="Helical" evidence="5">
    <location>
        <begin position="156"/>
        <end position="175"/>
    </location>
</feature>
<keyword evidence="3 6" id="KW-0732">Signal</keyword>
<feature type="chain" id="PRO_5046033738" evidence="6">
    <location>
        <begin position="25"/>
        <end position="184"/>
    </location>
</feature>
<proteinExistence type="predicted"/>
<keyword evidence="2" id="KW-0479">Metal-binding</keyword>